<feature type="compositionally biased region" description="Basic and acidic residues" evidence="1">
    <location>
        <begin position="91"/>
        <end position="112"/>
    </location>
</feature>
<dbReference type="InterPro" id="IPR036928">
    <property type="entry name" value="AS_sf"/>
</dbReference>
<dbReference type="SUPFAM" id="SSF75304">
    <property type="entry name" value="Amidase signature (AS) enzymes"/>
    <property type="match status" value="1"/>
</dbReference>
<proteinExistence type="predicted"/>
<protein>
    <recommendedName>
        <fullName evidence="2">Amidase domain-containing protein</fullName>
    </recommendedName>
</protein>
<reference evidence="3 4" key="1">
    <citation type="journal article" date="2014" name="Nat. Commun.">
        <title>Klebsormidium flaccidum genome reveals primary factors for plant terrestrial adaptation.</title>
        <authorList>
            <person name="Hori K."/>
            <person name="Maruyama F."/>
            <person name="Fujisawa T."/>
            <person name="Togashi T."/>
            <person name="Yamamoto N."/>
            <person name="Seo M."/>
            <person name="Sato S."/>
            <person name="Yamada T."/>
            <person name="Mori H."/>
            <person name="Tajima N."/>
            <person name="Moriyama T."/>
            <person name="Ikeuchi M."/>
            <person name="Watanabe M."/>
            <person name="Wada H."/>
            <person name="Kobayashi K."/>
            <person name="Saito M."/>
            <person name="Masuda T."/>
            <person name="Sasaki-Sekimoto Y."/>
            <person name="Mashiguchi K."/>
            <person name="Awai K."/>
            <person name="Shimojima M."/>
            <person name="Masuda S."/>
            <person name="Iwai M."/>
            <person name="Nobusawa T."/>
            <person name="Narise T."/>
            <person name="Kondo S."/>
            <person name="Saito H."/>
            <person name="Sato R."/>
            <person name="Murakawa M."/>
            <person name="Ihara Y."/>
            <person name="Oshima-Yamada Y."/>
            <person name="Ohtaka K."/>
            <person name="Satoh M."/>
            <person name="Sonobe K."/>
            <person name="Ishii M."/>
            <person name="Ohtani R."/>
            <person name="Kanamori-Sato M."/>
            <person name="Honoki R."/>
            <person name="Miyazaki D."/>
            <person name="Mochizuki H."/>
            <person name="Umetsu J."/>
            <person name="Higashi K."/>
            <person name="Shibata D."/>
            <person name="Kamiya Y."/>
            <person name="Sato N."/>
            <person name="Nakamura Y."/>
            <person name="Tabata S."/>
            <person name="Ida S."/>
            <person name="Kurokawa K."/>
            <person name="Ohta H."/>
        </authorList>
    </citation>
    <scope>NUCLEOTIDE SEQUENCE [LARGE SCALE GENOMIC DNA]</scope>
    <source>
        <strain evidence="3 4">NIES-2285</strain>
    </source>
</reference>
<dbReference type="EMBL" id="DF236978">
    <property type="protein sequence ID" value="GAQ79400.1"/>
    <property type="molecule type" value="Genomic_DNA"/>
</dbReference>
<dbReference type="Gene3D" id="3.90.1300.10">
    <property type="entry name" value="Amidase signature (AS) domain"/>
    <property type="match status" value="1"/>
</dbReference>
<dbReference type="PANTHER" id="PTHR43372:SF4">
    <property type="entry name" value="FATTY-ACID AMIDE HYDROLASE 2"/>
    <property type="match status" value="1"/>
</dbReference>
<feature type="compositionally biased region" description="Polar residues" evidence="1">
    <location>
        <begin position="72"/>
        <end position="85"/>
    </location>
</feature>
<dbReference type="InterPro" id="IPR023631">
    <property type="entry name" value="Amidase_dom"/>
</dbReference>
<dbReference type="STRING" id="105231.A0A1Y1HLB1"/>
<dbReference type="Proteomes" id="UP000054558">
    <property type="component" value="Unassembled WGS sequence"/>
</dbReference>
<evidence type="ECO:0000259" key="2">
    <source>
        <dbReference type="Pfam" id="PF01425"/>
    </source>
</evidence>
<dbReference type="Pfam" id="PF01425">
    <property type="entry name" value="Amidase"/>
    <property type="match status" value="1"/>
</dbReference>
<gene>
    <name evidence="3" type="ORF">KFL_000290500</name>
</gene>
<feature type="domain" description="Amidase" evidence="2">
    <location>
        <begin position="154"/>
        <end position="280"/>
    </location>
</feature>
<name>A0A1Y1HLB1_KLENI</name>
<sequence length="289" mass="30385">MQGPPAQLAEVARFCQEEGAAGKEKILLHYLKRIAVLNPLLRAVTEVASFQQLRNAGTSQEDHGGPECGPGNVSTARGGSSNQEGSAELFEEGRAESSSKESSLERRSDRPGKSAKLALAINADRELHSVLLFERRKHHNSDWTLPPSQHPKPQSTRPLEGVPFLVKDVIDVAGFRTVAGCELLARTHPADASADIVRQLQALGAVPVGKSTVPEACSQSRVDVQTFSSLHSVTENPYKFSITSGGSSGGSAVAVATGMVPLAVGTDWAGSLRIPPSAASVRSALPVAG</sequence>
<feature type="region of interest" description="Disordered" evidence="1">
    <location>
        <begin position="55"/>
        <end position="115"/>
    </location>
</feature>
<dbReference type="InterPro" id="IPR052739">
    <property type="entry name" value="FAAH2"/>
</dbReference>
<dbReference type="OrthoDB" id="2020224at2759"/>
<dbReference type="PANTHER" id="PTHR43372">
    <property type="entry name" value="FATTY-ACID AMIDE HYDROLASE"/>
    <property type="match status" value="1"/>
</dbReference>
<dbReference type="AlphaFoldDB" id="A0A1Y1HLB1"/>
<organism evidence="3 4">
    <name type="scientific">Klebsormidium nitens</name>
    <name type="common">Green alga</name>
    <name type="synonym">Ulothrix nitens</name>
    <dbReference type="NCBI Taxonomy" id="105231"/>
    <lineage>
        <taxon>Eukaryota</taxon>
        <taxon>Viridiplantae</taxon>
        <taxon>Streptophyta</taxon>
        <taxon>Klebsormidiophyceae</taxon>
        <taxon>Klebsormidiales</taxon>
        <taxon>Klebsormidiaceae</taxon>
        <taxon>Klebsormidium</taxon>
    </lineage>
</organism>
<evidence type="ECO:0000313" key="3">
    <source>
        <dbReference type="EMBL" id="GAQ79400.1"/>
    </source>
</evidence>
<accession>A0A1Y1HLB1</accession>
<evidence type="ECO:0000256" key="1">
    <source>
        <dbReference type="SAM" id="MobiDB-lite"/>
    </source>
</evidence>
<keyword evidence="4" id="KW-1185">Reference proteome</keyword>
<evidence type="ECO:0000313" key="4">
    <source>
        <dbReference type="Proteomes" id="UP000054558"/>
    </source>
</evidence>